<dbReference type="PANTHER" id="PTHR23508">
    <property type="entry name" value="CARBOXYLIC ACID TRANSPORTER PROTEIN HOMOLOG"/>
    <property type="match status" value="1"/>
</dbReference>
<evidence type="ECO:0000313" key="8">
    <source>
        <dbReference type="Proteomes" id="UP000243904"/>
    </source>
</evidence>
<evidence type="ECO:0000313" key="7">
    <source>
        <dbReference type="EMBL" id="SDT10865.1"/>
    </source>
</evidence>
<evidence type="ECO:0000256" key="2">
    <source>
        <dbReference type="ARBA" id="ARBA00022692"/>
    </source>
</evidence>
<feature type="transmembrane region" description="Helical" evidence="5">
    <location>
        <begin position="53"/>
        <end position="74"/>
    </location>
</feature>
<dbReference type="RefSeq" id="WP_146688803.1">
    <property type="nucleotide sequence ID" value="NZ_LT629750.1"/>
</dbReference>
<reference evidence="8" key="1">
    <citation type="submission" date="2016-10" db="EMBL/GenBank/DDBJ databases">
        <authorList>
            <person name="Varghese N."/>
            <person name="Submissions S."/>
        </authorList>
    </citation>
    <scope>NUCLEOTIDE SEQUENCE [LARGE SCALE GENOMIC DNA]</scope>
    <source>
        <strain evidence="8">GAS369</strain>
    </source>
</reference>
<dbReference type="PROSITE" id="PS50850">
    <property type="entry name" value="MFS"/>
    <property type="match status" value="1"/>
</dbReference>
<proteinExistence type="predicted"/>
<dbReference type="PANTHER" id="PTHR23508:SF10">
    <property type="entry name" value="CARBOXYLIC ACID TRANSPORTER PROTEIN HOMOLOG"/>
    <property type="match status" value="1"/>
</dbReference>
<dbReference type="EMBL" id="LT629750">
    <property type="protein sequence ID" value="SDT10865.1"/>
    <property type="molecule type" value="Genomic_DNA"/>
</dbReference>
<dbReference type="InterPro" id="IPR020846">
    <property type="entry name" value="MFS_dom"/>
</dbReference>
<evidence type="ECO:0000256" key="3">
    <source>
        <dbReference type="ARBA" id="ARBA00022989"/>
    </source>
</evidence>
<gene>
    <name evidence="7" type="ORF">SAMN05444158_4414</name>
</gene>
<keyword evidence="3 5" id="KW-1133">Transmembrane helix</keyword>
<evidence type="ECO:0000259" key="6">
    <source>
        <dbReference type="PROSITE" id="PS50850"/>
    </source>
</evidence>
<evidence type="ECO:0000256" key="5">
    <source>
        <dbReference type="SAM" id="Phobius"/>
    </source>
</evidence>
<dbReference type="SUPFAM" id="SSF103473">
    <property type="entry name" value="MFS general substrate transporter"/>
    <property type="match status" value="1"/>
</dbReference>
<feature type="transmembrane region" description="Helical" evidence="5">
    <location>
        <begin position="21"/>
        <end position="41"/>
    </location>
</feature>
<dbReference type="Gene3D" id="1.20.1250.20">
    <property type="entry name" value="MFS general substrate transporter like domains"/>
    <property type="match status" value="1"/>
</dbReference>
<accession>A0A1H1XNR4</accession>
<protein>
    <submittedName>
        <fullName evidence="7">Predicted arabinose efflux permease, MFS family</fullName>
    </submittedName>
</protein>
<comment type="subcellular location">
    <subcellularLocation>
        <location evidence="1">Membrane</location>
        <topology evidence="1">Multi-pass membrane protein</topology>
    </subcellularLocation>
</comment>
<dbReference type="Proteomes" id="UP000243904">
    <property type="component" value="Chromosome I"/>
</dbReference>
<feature type="transmembrane region" description="Helical" evidence="5">
    <location>
        <begin position="394"/>
        <end position="415"/>
    </location>
</feature>
<name>A0A1H1XNR4_9BRAD</name>
<sequence length="434" mass="46474">MEVAAGNYTGKEKASVLISTFLGYGLDFYNVMIVAFLMGAIQKDLNITLTQAGIITSVTLAGSILGGVAFGWLGDRFGRKASLQMTLGFFSFGAILSAFSWDFTSLLVFRAIAGIGLGGEWGAGEVLFNEVWDRKKRGFGSSLIQAASTGGFGMAAVVAVWATNSFSPEWGWRVALLIGGSPILLMVYIRISMPESRLWTAYNDLRKSGELPVEKQQARNPLIEIFKGGSLRYTVLGVVLVSGYMFAYYSIAVFMPRVMTSAGASPESMRTITLVLAITVAVSYVILGYFSDKIGRKAAVILPTLLSLIGFAGMYYAAKSGFPESIWLWPLFGWYMLWGMGQTCAGMFGPWFAELFPVESRSSAVSTIYMIGRGVGSVAPFVVPAVVPAVGGELINAMMVGLPATAFCLLAALLLPETAGRSFAVVESKARPAA</sequence>
<keyword evidence="8" id="KW-1185">Reference proteome</keyword>
<evidence type="ECO:0000256" key="4">
    <source>
        <dbReference type="ARBA" id="ARBA00023136"/>
    </source>
</evidence>
<feature type="transmembrane region" description="Helical" evidence="5">
    <location>
        <begin position="140"/>
        <end position="164"/>
    </location>
</feature>
<feature type="transmembrane region" description="Helical" evidence="5">
    <location>
        <begin position="298"/>
        <end position="317"/>
    </location>
</feature>
<keyword evidence="4 5" id="KW-0472">Membrane</keyword>
<evidence type="ECO:0000256" key="1">
    <source>
        <dbReference type="ARBA" id="ARBA00004141"/>
    </source>
</evidence>
<feature type="transmembrane region" description="Helical" evidence="5">
    <location>
        <begin position="81"/>
        <end position="101"/>
    </location>
</feature>
<dbReference type="InterPro" id="IPR036259">
    <property type="entry name" value="MFS_trans_sf"/>
</dbReference>
<feature type="transmembrane region" description="Helical" evidence="5">
    <location>
        <begin position="368"/>
        <end position="388"/>
    </location>
</feature>
<dbReference type="InterPro" id="IPR005828">
    <property type="entry name" value="MFS_sugar_transport-like"/>
</dbReference>
<dbReference type="InterPro" id="IPR005829">
    <property type="entry name" value="Sugar_transporter_CS"/>
</dbReference>
<feature type="domain" description="Major facilitator superfamily (MFS) profile" evidence="6">
    <location>
        <begin position="16"/>
        <end position="419"/>
    </location>
</feature>
<feature type="transmembrane region" description="Helical" evidence="5">
    <location>
        <begin position="337"/>
        <end position="356"/>
    </location>
</feature>
<keyword evidence="2 5" id="KW-0812">Transmembrane</keyword>
<dbReference type="AlphaFoldDB" id="A0A1H1XNR4"/>
<dbReference type="PROSITE" id="PS00217">
    <property type="entry name" value="SUGAR_TRANSPORT_2"/>
    <property type="match status" value="1"/>
</dbReference>
<dbReference type="GO" id="GO:0046943">
    <property type="term" value="F:carboxylic acid transmembrane transporter activity"/>
    <property type="evidence" value="ECO:0007669"/>
    <property type="project" value="TreeGrafter"/>
</dbReference>
<dbReference type="Pfam" id="PF00083">
    <property type="entry name" value="Sugar_tr"/>
    <property type="match status" value="1"/>
</dbReference>
<feature type="transmembrane region" description="Helical" evidence="5">
    <location>
        <begin position="107"/>
        <end position="128"/>
    </location>
</feature>
<dbReference type="GO" id="GO:0005886">
    <property type="term" value="C:plasma membrane"/>
    <property type="evidence" value="ECO:0007669"/>
    <property type="project" value="TreeGrafter"/>
</dbReference>
<dbReference type="PROSITE" id="PS00216">
    <property type="entry name" value="SUGAR_TRANSPORT_1"/>
    <property type="match status" value="1"/>
</dbReference>
<feature type="transmembrane region" description="Helical" evidence="5">
    <location>
        <begin position="271"/>
        <end position="291"/>
    </location>
</feature>
<organism evidence="7 8">
    <name type="scientific">Bradyrhizobium canariense</name>
    <dbReference type="NCBI Taxonomy" id="255045"/>
    <lineage>
        <taxon>Bacteria</taxon>
        <taxon>Pseudomonadati</taxon>
        <taxon>Pseudomonadota</taxon>
        <taxon>Alphaproteobacteria</taxon>
        <taxon>Hyphomicrobiales</taxon>
        <taxon>Nitrobacteraceae</taxon>
        <taxon>Bradyrhizobium</taxon>
    </lineage>
</organism>
<feature type="transmembrane region" description="Helical" evidence="5">
    <location>
        <begin position="233"/>
        <end position="251"/>
    </location>
</feature>
<feature type="transmembrane region" description="Helical" evidence="5">
    <location>
        <begin position="170"/>
        <end position="189"/>
    </location>
</feature>